<dbReference type="Proteomes" id="UP000007842">
    <property type="component" value="Chromosome"/>
</dbReference>
<dbReference type="HOGENOM" id="CLU_2132060_0_0_11"/>
<dbReference type="KEGG" id="sct:SCAT_0556"/>
<dbReference type="AlphaFoldDB" id="F8JS25"/>
<accession>G8WRB7</accession>
<dbReference type="KEGG" id="scy:SCATT_05620"/>
<sequence length="113" mass="11625">MPTAKDAKPANTSPPDTAPEATITATDVPEPVPATEPPAPKPTPPGRLAPGVYAYTAPYTTVYLDVPLTAHPATGTTPATVFNWAAGAPDDGRWEPTASPPNQQADNVLPGEE</sequence>
<accession>F8JS25</accession>
<proteinExistence type="predicted"/>
<feature type="region of interest" description="Disordered" evidence="1">
    <location>
        <begin position="1"/>
        <end position="49"/>
    </location>
</feature>
<keyword evidence="3" id="KW-1185">Reference proteome</keyword>
<protein>
    <submittedName>
        <fullName evidence="2">Uncharacterized protein</fullName>
    </submittedName>
</protein>
<gene>
    <name evidence="2" type="ordered locus">SCATT_05620</name>
</gene>
<dbReference type="PATRIC" id="fig|1003195.11.peg.2177"/>
<name>F8JS25_STREN</name>
<evidence type="ECO:0000313" key="3">
    <source>
        <dbReference type="Proteomes" id="UP000007842"/>
    </source>
</evidence>
<dbReference type="STRING" id="1003195.SCATT_05620"/>
<dbReference type="EMBL" id="CP003219">
    <property type="protein sequence ID" value="AEW92933.1"/>
    <property type="molecule type" value="Genomic_DNA"/>
</dbReference>
<evidence type="ECO:0000256" key="1">
    <source>
        <dbReference type="SAM" id="MobiDB-lite"/>
    </source>
</evidence>
<organism evidence="2 3">
    <name type="scientific">Streptantibioticus cattleyicolor (strain ATCC 35852 / DSM 46488 / JCM 4925 / NBRC 14057 / NRRL 8057)</name>
    <name type="common">Streptomyces cattleya</name>
    <dbReference type="NCBI Taxonomy" id="1003195"/>
    <lineage>
        <taxon>Bacteria</taxon>
        <taxon>Bacillati</taxon>
        <taxon>Actinomycetota</taxon>
        <taxon>Actinomycetes</taxon>
        <taxon>Kitasatosporales</taxon>
        <taxon>Streptomycetaceae</taxon>
        <taxon>Streptantibioticus</taxon>
    </lineage>
</organism>
<reference evidence="3" key="1">
    <citation type="submission" date="2011-12" db="EMBL/GenBank/DDBJ databases">
        <title>Complete genome sequence of Streptomyces cattleya strain DSM 46488.</title>
        <authorList>
            <person name="Ou H.-Y."/>
            <person name="Li P."/>
            <person name="Zhao C."/>
            <person name="O'Hagan D."/>
            <person name="Deng Z."/>
        </authorList>
    </citation>
    <scope>NUCLEOTIDE SEQUENCE [LARGE SCALE GENOMIC DNA]</scope>
    <source>
        <strain evidence="3">ATCC 35852 / DSM 46488 / JCM 4925 / NBRC 14057 / NRRL 8057</strain>
    </source>
</reference>
<evidence type="ECO:0000313" key="2">
    <source>
        <dbReference type="EMBL" id="AEW92933.1"/>
    </source>
</evidence>
<feature type="region of interest" description="Disordered" evidence="1">
    <location>
        <begin position="86"/>
        <end position="113"/>
    </location>
</feature>
<dbReference type="RefSeq" id="WP_014141332.1">
    <property type="nucleotide sequence ID" value="NC_016111.1"/>
</dbReference>
<feature type="compositionally biased region" description="Pro residues" evidence="1">
    <location>
        <begin position="30"/>
        <end position="47"/>
    </location>
</feature>